<dbReference type="PANTHER" id="PTHR30032:SF4">
    <property type="entry name" value="AMIDASE ENHANCER"/>
    <property type="match status" value="1"/>
</dbReference>
<dbReference type="EMBL" id="BAAAKK010000005">
    <property type="protein sequence ID" value="GAA1425506.1"/>
    <property type="molecule type" value="Genomic_DNA"/>
</dbReference>
<dbReference type="InterPro" id="IPR007253">
    <property type="entry name" value="Cell_wall-bd_2"/>
</dbReference>
<dbReference type="Pfam" id="PF04122">
    <property type="entry name" value="CW_binding_2"/>
    <property type="match status" value="3"/>
</dbReference>
<dbReference type="PANTHER" id="PTHR30032">
    <property type="entry name" value="N-ACETYLMURAMOYL-L-ALANINE AMIDASE-RELATED"/>
    <property type="match status" value="1"/>
</dbReference>
<evidence type="ECO:0000256" key="1">
    <source>
        <dbReference type="SAM" id="SignalP"/>
    </source>
</evidence>
<comment type="caution">
    <text evidence="2">The sequence shown here is derived from an EMBL/GenBank/DDBJ whole genome shotgun (WGS) entry which is preliminary data.</text>
</comment>
<feature type="signal peptide" evidence="1">
    <location>
        <begin position="1"/>
        <end position="22"/>
    </location>
</feature>
<gene>
    <name evidence="2" type="ORF">GCM10009640_24240</name>
</gene>
<proteinExistence type="predicted"/>
<evidence type="ECO:0008006" key="4">
    <source>
        <dbReference type="Google" id="ProtNLM"/>
    </source>
</evidence>
<dbReference type="InterPro" id="IPR051922">
    <property type="entry name" value="Bact_Sporulation_Assoc"/>
</dbReference>
<keyword evidence="3" id="KW-1185">Reference proteome</keyword>
<feature type="chain" id="PRO_5047395555" description="Cell wall binding repeat 2" evidence="1">
    <location>
        <begin position="23"/>
        <end position="325"/>
    </location>
</feature>
<keyword evidence="1" id="KW-0732">Signal</keyword>
<name>A0ABN1YYM0_9MICO</name>
<accession>A0ABN1YYM0</accession>
<reference evidence="2 3" key="1">
    <citation type="journal article" date="2019" name="Int. J. Syst. Evol. Microbiol.">
        <title>The Global Catalogue of Microorganisms (GCM) 10K type strain sequencing project: providing services to taxonomists for standard genome sequencing and annotation.</title>
        <authorList>
            <consortium name="The Broad Institute Genomics Platform"/>
            <consortium name="The Broad Institute Genome Sequencing Center for Infectious Disease"/>
            <person name="Wu L."/>
            <person name="Ma J."/>
        </authorList>
    </citation>
    <scope>NUCLEOTIDE SEQUENCE [LARGE SCALE GENOMIC DNA]</scope>
    <source>
        <strain evidence="2 3">JCM 12398</strain>
    </source>
</reference>
<evidence type="ECO:0000313" key="2">
    <source>
        <dbReference type="EMBL" id="GAA1425506.1"/>
    </source>
</evidence>
<dbReference type="Proteomes" id="UP001501266">
    <property type="component" value="Unassembled WGS sequence"/>
</dbReference>
<sequence length="325" mass="33233">MLAVAVLASALAAAPPAADAMAALPATERLAAPDRYQTAARVSEHVFPDGADIAYLVTGEGFVDGIMAGPAAAEEGGPVLLTPGASLAPATAAEIQRLDPSTVVIVGSWPSVSIAAEDAVRELDPTREVVRVQGGGRFDTNSFLWQRVYPDAETSAAFLTNAFRFPDGLAGGPAAALLDAPMLLSDGGRIEPPSMPWDALQHIDPDYVALLGGEDALGNGTFLGIPPGAEVERFAGADRFETAALLTALFPPVDTVYIASGETYADALAGAAAAGAEGVPMLLARRDCMPGATLDALLELRPDRVILLGGEPTLGQATAAYARCG</sequence>
<evidence type="ECO:0000313" key="3">
    <source>
        <dbReference type="Proteomes" id="UP001501266"/>
    </source>
</evidence>
<protein>
    <recommendedName>
        <fullName evidence="4">Cell wall binding repeat 2</fullName>
    </recommendedName>
</protein>
<organism evidence="2 3">
    <name type="scientific">Agrococcus citreus</name>
    <dbReference type="NCBI Taxonomy" id="84643"/>
    <lineage>
        <taxon>Bacteria</taxon>
        <taxon>Bacillati</taxon>
        <taxon>Actinomycetota</taxon>
        <taxon>Actinomycetes</taxon>
        <taxon>Micrococcales</taxon>
        <taxon>Microbacteriaceae</taxon>
        <taxon>Agrococcus</taxon>
    </lineage>
</organism>